<evidence type="ECO:0000313" key="1">
    <source>
        <dbReference type="EMBL" id="KAC9365557.1"/>
    </source>
</evidence>
<comment type="caution">
    <text evidence="1">The sequence shown here is derived from an EMBL/GenBank/DDBJ whole genome shotgun (WGS) entry which is preliminary data.</text>
</comment>
<name>A0A5N6LA17_9ASTR</name>
<keyword evidence="2" id="KW-1185">Reference proteome</keyword>
<dbReference type="Proteomes" id="UP000326396">
    <property type="component" value="Unassembled WGS sequence"/>
</dbReference>
<dbReference type="AlphaFoldDB" id="A0A5N6LA17"/>
<gene>
    <name evidence="1" type="ORF">E3N88_45946</name>
</gene>
<organism evidence="1 2">
    <name type="scientific">Mikania micrantha</name>
    <name type="common">bitter vine</name>
    <dbReference type="NCBI Taxonomy" id="192012"/>
    <lineage>
        <taxon>Eukaryota</taxon>
        <taxon>Viridiplantae</taxon>
        <taxon>Streptophyta</taxon>
        <taxon>Embryophyta</taxon>
        <taxon>Tracheophyta</taxon>
        <taxon>Spermatophyta</taxon>
        <taxon>Magnoliopsida</taxon>
        <taxon>eudicotyledons</taxon>
        <taxon>Gunneridae</taxon>
        <taxon>Pentapetalae</taxon>
        <taxon>asterids</taxon>
        <taxon>campanulids</taxon>
        <taxon>Asterales</taxon>
        <taxon>Asteraceae</taxon>
        <taxon>Asteroideae</taxon>
        <taxon>Heliantheae alliance</taxon>
        <taxon>Eupatorieae</taxon>
        <taxon>Mikania</taxon>
    </lineage>
</organism>
<proteinExistence type="predicted"/>
<accession>A0A5N6LA17</accession>
<protein>
    <submittedName>
        <fullName evidence="1">Uncharacterized protein</fullName>
    </submittedName>
</protein>
<evidence type="ECO:0000313" key="2">
    <source>
        <dbReference type="Proteomes" id="UP000326396"/>
    </source>
</evidence>
<reference evidence="1 2" key="1">
    <citation type="submission" date="2019-05" db="EMBL/GenBank/DDBJ databases">
        <title>Mikania micrantha, genome provides insights into the molecular mechanism of rapid growth.</title>
        <authorList>
            <person name="Liu B."/>
        </authorList>
    </citation>
    <scope>NUCLEOTIDE SEQUENCE [LARGE SCALE GENOMIC DNA]</scope>
    <source>
        <strain evidence="1">NLD-2019</strain>
        <tissue evidence="1">Leaf</tissue>
    </source>
</reference>
<sequence length="96" mass="11819">MGKKSEIRNTKSRNGVQQSRPLTWNLQSAPFWSKFDEFYGWERDFGRFGTRFRGHFDEFMLNRERPFFTYRIAHRKGLERFCTANRYTRFKSRFVC</sequence>
<dbReference type="EMBL" id="SZYD01002589">
    <property type="protein sequence ID" value="KAC9365557.1"/>
    <property type="molecule type" value="Genomic_DNA"/>
</dbReference>